<comment type="caution">
    <text evidence="2">The sequence shown here is derived from an EMBL/GenBank/DDBJ whole genome shotgun (WGS) entry which is preliminary data.</text>
</comment>
<proteinExistence type="predicted"/>
<accession>A0A852ZTK4</accession>
<evidence type="ECO:0000259" key="1">
    <source>
        <dbReference type="Pfam" id="PF13577"/>
    </source>
</evidence>
<dbReference type="Proteomes" id="UP000579605">
    <property type="component" value="Unassembled WGS sequence"/>
</dbReference>
<sequence>MTLTTEDRLAIHELIALHGHLVDEGALDRLGEVFTGDVDYDLTPLGGEVLNGIDAIRASALELGDRNPVAHLVTNIVVAEHDGEITARSKFIGLRRDGSVGSGVYTDVLRRTPDGWRIAHRRVSLRREPLQP</sequence>
<dbReference type="EMBL" id="JACBZH010000001">
    <property type="protein sequence ID" value="NYH91966.1"/>
    <property type="molecule type" value="Genomic_DNA"/>
</dbReference>
<dbReference type="RefSeq" id="WP_179789445.1">
    <property type="nucleotide sequence ID" value="NZ_BAAARR010000001.1"/>
</dbReference>
<evidence type="ECO:0000313" key="2">
    <source>
        <dbReference type="EMBL" id="NYH91966.1"/>
    </source>
</evidence>
<dbReference type="AlphaFoldDB" id="A0A852ZTK4"/>
<organism evidence="2 3">
    <name type="scientific">Actinopolymorpha rutila</name>
    <dbReference type="NCBI Taxonomy" id="446787"/>
    <lineage>
        <taxon>Bacteria</taxon>
        <taxon>Bacillati</taxon>
        <taxon>Actinomycetota</taxon>
        <taxon>Actinomycetes</taxon>
        <taxon>Propionibacteriales</taxon>
        <taxon>Actinopolymorphaceae</taxon>
        <taxon>Actinopolymorpha</taxon>
    </lineage>
</organism>
<gene>
    <name evidence="2" type="ORF">F4554_004604</name>
</gene>
<reference evidence="2 3" key="1">
    <citation type="submission" date="2020-07" db="EMBL/GenBank/DDBJ databases">
        <title>Sequencing the genomes of 1000 actinobacteria strains.</title>
        <authorList>
            <person name="Klenk H.-P."/>
        </authorList>
    </citation>
    <scope>NUCLEOTIDE SEQUENCE [LARGE SCALE GENOMIC DNA]</scope>
    <source>
        <strain evidence="2 3">DSM 18448</strain>
    </source>
</reference>
<keyword evidence="3" id="KW-1185">Reference proteome</keyword>
<dbReference type="Gene3D" id="3.10.450.50">
    <property type="match status" value="1"/>
</dbReference>
<dbReference type="InterPro" id="IPR032710">
    <property type="entry name" value="NTF2-like_dom_sf"/>
</dbReference>
<evidence type="ECO:0000313" key="3">
    <source>
        <dbReference type="Proteomes" id="UP000579605"/>
    </source>
</evidence>
<name>A0A852ZTK4_9ACTN</name>
<dbReference type="Pfam" id="PF13577">
    <property type="entry name" value="SnoaL_4"/>
    <property type="match status" value="1"/>
</dbReference>
<dbReference type="SUPFAM" id="SSF54427">
    <property type="entry name" value="NTF2-like"/>
    <property type="match status" value="1"/>
</dbReference>
<protein>
    <submittedName>
        <fullName evidence="2">3-phenylpropionate/cinnamic acid dioxygenase small subunit</fullName>
    </submittedName>
</protein>
<feature type="domain" description="SnoaL-like" evidence="1">
    <location>
        <begin position="5"/>
        <end position="122"/>
    </location>
</feature>
<keyword evidence="2" id="KW-0223">Dioxygenase</keyword>
<dbReference type="InterPro" id="IPR037401">
    <property type="entry name" value="SnoaL-like"/>
</dbReference>
<dbReference type="GO" id="GO:0051213">
    <property type="term" value="F:dioxygenase activity"/>
    <property type="evidence" value="ECO:0007669"/>
    <property type="project" value="UniProtKB-KW"/>
</dbReference>
<keyword evidence="2" id="KW-0560">Oxidoreductase</keyword>